<dbReference type="InParanoid" id="A0A1M6C7L0"/>
<gene>
    <name evidence="1" type="ORF">SAMN02745181_0409</name>
</gene>
<dbReference type="AlphaFoldDB" id="A0A1M6C7L0"/>
<dbReference type="EMBL" id="FQYR01000002">
    <property type="protein sequence ID" value="SHI56962.1"/>
    <property type="molecule type" value="Genomic_DNA"/>
</dbReference>
<proteinExistence type="predicted"/>
<evidence type="ECO:0000313" key="2">
    <source>
        <dbReference type="Proteomes" id="UP000184510"/>
    </source>
</evidence>
<protein>
    <submittedName>
        <fullName evidence="1">Uncharacterized protein</fullName>
    </submittedName>
</protein>
<accession>A0A1M6C7L0</accession>
<organism evidence="1 2">
    <name type="scientific">Rubritalea squalenifaciens DSM 18772</name>
    <dbReference type="NCBI Taxonomy" id="1123071"/>
    <lineage>
        <taxon>Bacteria</taxon>
        <taxon>Pseudomonadati</taxon>
        <taxon>Verrucomicrobiota</taxon>
        <taxon>Verrucomicrobiia</taxon>
        <taxon>Verrucomicrobiales</taxon>
        <taxon>Rubritaleaceae</taxon>
        <taxon>Rubritalea</taxon>
    </lineage>
</organism>
<dbReference type="STRING" id="1123071.SAMN02745181_0409"/>
<evidence type="ECO:0000313" key="1">
    <source>
        <dbReference type="EMBL" id="SHI56962.1"/>
    </source>
</evidence>
<dbReference type="Proteomes" id="UP000184510">
    <property type="component" value="Unassembled WGS sequence"/>
</dbReference>
<sequence>MILGPCEENEESRTRLDGTYATRVGVVLFFYPLPGVALPLVADPGLDDGTPLGFFAVAWFEGG</sequence>
<name>A0A1M6C7L0_9BACT</name>
<keyword evidence="2" id="KW-1185">Reference proteome</keyword>
<reference evidence="1 2" key="1">
    <citation type="submission" date="2016-11" db="EMBL/GenBank/DDBJ databases">
        <authorList>
            <person name="Jaros S."/>
            <person name="Januszkiewicz K."/>
            <person name="Wedrychowicz H."/>
        </authorList>
    </citation>
    <scope>NUCLEOTIDE SEQUENCE [LARGE SCALE GENOMIC DNA]</scope>
    <source>
        <strain evidence="1 2">DSM 18772</strain>
    </source>
</reference>